<organism evidence="1 2">
    <name type="scientific">Massilia rubra</name>
    <dbReference type="NCBI Taxonomy" id="2607910"/>
    <lineage>
        <taxon>Bacteria</taxon>
        <taxon>Pseudomonadati</taxon>
        <taxon>Pseudomonadota</taxon>
        <taxon>Betaproteobacteria</taxon>
        <taxon>Burkholderiales</taxon>
        <taxon>Oxalobacteraceae</taxon>
        <taxon>Telluria group</taxon>
        <taxon>Massilia</taxon>
    </lineage>
</organism>
<proteinExistence type="predicted"/>
<reference evidence="1 2" key="1">
    <citation type="submission" date="2019-09" db="EMBL/GenBank/DDBJ databases">
        <title>Taxonomy of Antarctic Massilia spp.: description of Massilia rubra sp. nov., Massilia aquatica sp. nov., Massilia mucilaginosa sp. nov., Massilia frigida sp. nov. isolated from streams, lakes and regoliths.</title>
        <authorList>
            <person name="Holochova P."/>
            <person name="Sedlacek I."/>
            <person name="Kralova S."/>
            <person name="Maslanova I."/>
            <person name="Busse H.-J."/>
            <person name="Stankova E."/>
            <person name="Vrbovska V."/>
            <person name="Kovarovic V."/>
            <person name="Bartak M."/>
            <person name="Svec P."/>
            <person name="Pantucek R."/>
        </authorList>
    </citation>
    <scope>NUCLEOTIDE SEQUENCE [LARGE SCALE GENOMIC DNA]</scope>
    <source>
        <strain evidence="1 2">CCM 8692</strain>
    </source>
</reference>
<evidence type="ECO:0000313" key="2">
    <source>
        <dbReference type="Proteomes" id="UP000785613"/>
    </source>
</evidence>
<keyword evidence="2" id="KW-1185">Reference proteome</keyword>
<dbReference type="InterPro" id="IPR046294">
    <property type="entry name" value="DUF6331"/>
</dbReference>
<sequence>MNQTVPRPKDAIATGPDTWIEHIDLGGRYRTAVKIDHLMPELASMWAALETQCVAGCCGVQAFDFSADGVAASLGKVNAARNCEALAKLRNDLLALRGEVVSSKELNMNIDKSEFLELLSHLDKCYRAAIPSYRDKR</sequence>
<comment type="caution">
    <text evidence="1">The sequence shown here is derived from an EMBL/GenBank/DDBJ whole genome shotgun (WGS) entry which is preliminary data.</text>
</comment>
<dbReference type="EMBL" id="VUYU01000004">
    <property type="protein sequence ID" value="NHZ33542.1"/>
    <property type="molecule type" value="Genomic_DNA"/>
</dbReference>
<accession>A0ABX0LMS2</accession>
<dbReference type="RefSeq" id="WP_167223274.1">
    <property type="nucleotide sequence ID" value="NZ_VUYU01000004.1"/>
</dbReference>
<dbReference type="Proteomes" id="UP000785613">
    <property type="component" value="Unassembled WGS sequence"/>
</dbReference>
<gene>
    <name evidence="1" type="ORF">F0185_08040</name>
</gene>
<evidence type="ECO:0000313" key="1">
    <source>
        <dbReference type="EMBL" id="NHZ33542.1"/>
    </source>
</evidence>
<dbReference type="Pfam" id="PF19856">
    <property type="entry name" value="DUF6331"/>
    <property type="match status" value="1"/>
</dbReference>
<name>A0ABX0LMS2_9BURK</name>
<protein>
    <submittedName>
        <fullName evidence="1">Uncharacterized protein</fullName>
    </submittedName>
</protein>